<feature type="region of interest" description="Disordered" evidence="1">
    <location>
        <begin position="687"/>
        <end position="714"/>
    </location>
</feature>
<name>A0ABU9B9X1_9BURK</name>
<evidence type="ECO:0000313" key="4">
    <source>
        <dbReference type="Proteomes" id="UP001368500"/>
    </source>
</evidence>
<comment type="caution">
    <text evidence="3">The sequence shown here is derived from an EMBL/GenBank/DDBJ whole genome shotgun (WGS) entry which is preliminary data.</text>
</comment>
<evidence type="ECO:0000259" key="2">
    <source>
        <dbReference type="Pfam" id="PF05170"/>
    </source>
</evidence>
<protein>
    <submittedName>
        <fullName evidence="3">AsmA family protein</fullName>
    </submittedName>
</protein>
<feature type="compositionally biased region" description="Low complexity" evidence="1">
    <location>
        <begin position="387"/>
        <end position="403"/>
    </location>
</feature>
<dbReference type="PANTHER" id="PTHR30441:SF9">
    <property type="entry name" value="ASMA FAMILY PROTEIN YHJG"/>
    <property type="match status" value="1"/>
</dbReference>
<sequence>MAADHPPRPRRGRAVARVGGVALLLLAGAVVWSEHAGWPWLAAPAERALSSALQREIRLSDPAQATGFDGRPDVALHLWRGIRLQARRLSIANAGWAPADSGPLVEARDLVVRAHWRDLLAWRPGRALVLEQVEAGGLTLDLRRRVRPAVRSGDGSEAGAEANWQLGPEHAADAPARPAPVAGVQVRRLAVGDGTLTVDDALLALGLRGHFGLQAAGELHADLAGRYQGQALAMTLRTGSTRPWWDTAQQGQPVSLQLDARTGRARLDFDGRVLGGPAVLGLQGRYRVEGSSLAAIGQPLGVVLPTTGAVRLDGDLDRAGTRWHTVVREARIGQSRLAADLLFEQAGGTATPQRPRLSGTVQAERLLLADLGPAIGRAPPRPEQDPRATAGAEPAAAPTGRRLLPGRRLDIPALRRMDADVRLDVRTLDTGTPRLRQIQPLRGRLSLTAGVLALRDIDARAAEGRLQGELGLDGRGDSPAWHARLTLQGLQLAQWIRPLQRADGPPWASGRLDAGLTLNGRGHSVATVLGAADGQATLAWRDGQIAHLAVEAAGLDLAQGLGVALFRPDRMLDVRCGIARLTVRDGVFTPAPLLIETRDTRLQLTGRGSLKDESLALTLVARPHDASPLALRSPIHVRGPFSAPTVHIERGPVAARLLAAAAAAVAVAPVAALLPLIDLPAAAPPLPTDCERASPTGGAGRGLTGSGRSSARSR</sequence>
<dbReference type="PANTHER" id="PTHR30441">
    <property type="entry name" value="DUF748 DOMAIN-CONTAINING PROTEIN"/>
    <property type="match status" value="1"/>
</dbReference>
<dbReference type="RefSeq" id="WP_341374479.1">
    <property type="nucleotide sequence ID" value="NZ_JBBUTF010000009.1"/>
</dbReference>
<organism evidence="3 4">
    <name type="scientific">Pseudaquabacterium rugosum</name>
    <dbReference type="NCBI Taxonomy" id="2984194"/>
    <lineage>
        <taxon>Bacteria</taxon>
        <taxon>Pseudomonadati</taxon>
        <taxon>Pseudomonadota</taxon>
        <taxon>Betaproteobacteria</taxon>
        <taxon>Burkholderiales</taxon>
        <taxon>Sphaerotilaceae</taxon>
        <taxon>Pseudaquabacterium</taxon>
    </lineage>
</organism>
<proteinExistence type="predicted"/>
<reference evidence="3 4" key="1">
    <citation type="submission" date="2024-04" db="EMBL/GenBank/DDBJ databases">
        <title>Novel species of the genus Ideonella isolated from streams.</title>
        <authorList>
            <person name="Lu H."/>
        </authorList>
    </citation>
    <scope>NUCLEOTIDE SEQUENCE [LARGE SCALE GENOMIC DNA]</scope>
    <source>
        <strain evidence="3 4">BYS139W</strain>
    </source>
</reference>
<dbReference type="InterPro" id="IPR052894">
    <property type="entry name" value="AsmA-related"/>
</dbReference>
<evidence type="ECO:0000313" key="3">
    <source>
        <dbReference type="EMBL" id="MEK8026697.1"/>
    </source>
</evidence>
<dbReference type="Pfam" id="PF05170">
    <property type="entry name" value="AsmA"/>
    <property type="match status" value="1"/>
</dbReference>
<dbReference type="Proteomes" id="UP001368500">
    <property type="component" value="Unassembled WGS sequence"/>
</dbReference>
<dbReference type="EMBL" id="JBBUTF010000009">
    <property type="protein sequence ID" value="MEK8026697.1"/>
    <property type="molecule type" value="Genomic_DNA"/>
</dbReference>
<accession>A0ABU9B9X1</accession>
<evidence type="ECO:0000256" key="1">
    <source>
        <dbReference type="SAM" id="MobiDB-lite"/>
    </source>
</evidence>
<feature type="region of interest" description="Disordered" evidence="1">
    <location>
        <begin position="373"/>
        <end position="404"/>
    </location>
</feature>
<dbReference type="InterPro" id="IPR007844">
    <property type="entry name" value="AsmA"/>
</dbReference>
<feature type="domain" description="AsmA" evidence="2">
    <location>
        <begin position="351"/>
        <end position="590"/>
    </location>
</feature>
<gene>
    <name evidence="3" type="ORF">AACH11_12065</name>
</gene>
<keyword evidence="4" id="KW-1185">Reference proteome</keyword>